<dbReference type="EMBL" id="MGAS01000016">
    <property type="protein sequence ID" value="OGK51921.1"/>
    <property type="molecule type" value="Genomic_DNA"/>
</dbReference>
<dbReference type="Proteomes" id="UP000178914">
    <property type="component" value="Unassembled WGS sequence"/>
</dbReference>
<evidence type="ECO:0000313" key="2">
    <source>
        <dbReference type="Proteomes" id="UP000178914"/>
    </source>
</evidence>
<proteinExistence type="predicted"/>
<name>A0A1F7J8I3_9BACT</name>
<reference evidence="1 2" key="1">
    <citation type="journal article" date="2016" name="Nat. Commun.">
        <title>Thousands of microbial genomes shed light on interconnected biogeochemical processes in an aquifer system.</title>
        <authorList>
            <person name="Anantharaman K."/>
            <person name="Brown C.T."/>
            <person name="Hug L.A."/>
            <person name="Sharon I."/>
            <person name="Castelle C.J."/>
            <person name="Probst A.J."/>
            <person name="Thomas B.C."/>
            <person name="Singh A."/>
            <person name="Wilkins M.J."/>
            <person name="Karaoz U."/>
            <person name="Brodie E.L."/>
            <person name="Williams K.H."/>
            <person name="Hubbard S.S."/>
            <person name="Banfield J.F."/>
        </authorList>
    </citation>
    <scope>NUCLEOTIDE SEQUENCE [LARGE SCALE GENOMIC DNA]</scope>
</reference>
<organism evidence="1 2">
    <name type="scientific">Candidatus Roizmanbacteria bacterium RIFCSPLOWO2_01_FULL_42_14</name>
    <dbReference type="NCBI Taxonomy" id="1802068"/>
    <lineage>
        <taxon>Bacteria</taxon>
        <taxon>Candidatus Roizmaniibacteriota</taxon>
    </lineage>
</organism>
<accession>A0A1F7J8I3</accession>
<gene>
    <name evidence="1" type="ORF">A3B02_02125</name>
</gene>
<evidence type="ECO:0000313" key="1">
    <source>
        <dbReference type="EMBL" id="OGK51921.1"/>
    </source>
</evidence>
<dbReference type="AlphaFoldDB" id="A0A1F7J8I3"/>
<sequence>MIYFPETSRVLQTQALEVHRLVAENKLFIRLWQLARRRNFTILTMRHESPFYYFQNPGGEFNLADWTGPGVTFGEFSEFKFDCPGSKLLYVPELLSTRGGPLSLLHEAGHAQQFQTAPAHEVPYFLGSLPASEDTFMWIVKTEMDAWLRALEMGQVLETYHFNILSEFKEDELIDAMFYAVQTHVFGKLLYLLERERMDPVQVKGLLDRVIMMDLHEILVGYVQAHAVVDVIRV</sequence>
<protein>
    <submittedName>
        <fullName evidence="1">Uncharacterized protein</fullName>
    </submittedName>
</protein>
<dbReference type="STRING" id="1802068.A3B02_02125"/>
<comment type="caution">
    <text evidence="1">The sequence shown here is derived from an EMBL/GenBank/DDBJ whole genome shotgun (WGS) entry which is preliminary data.</text>
</comment>